<dbReference type="InterPro" id="IPR013320">
    <property type="entry name" value="ConA-like_dom_sf"/>
</dbReference>
<feature type="active site" description="Nucleophile" evidence="18">
    <location>
        <position position="120"/>
    </location>
</feature>
<name>A0A0F8AWI4_CERFI</name>
<feature type="transmembrane region" description="Helical" evidence="20">
    <location>
        <begin position="350"/>
        <end position="370"/>
    </location>
</feature>
<protein>
    <recommendedName>
        <fullName evidence="17">Crh-like protein</fullName>
        <ecNumber evidence="17">3.2.-.-</ecNumber>
    </recommendedName>
</protein>
<comment type="function">
    <text evidence="16">Dual chitinase/transglycosylase that plays a role in cell wall architecture. Chitinase and transglycosylase activities are coupled. Required for the polysaccharide cross-linking at the septa and the cell wall. More specifically, transfers chitin to 1,6-beta-glucan in the cell wall.</text>
</comment>
<dbReference type="EC" id="3.2.-.-" evidence="17"/>
<dbReference type="GO" id="GO:0031505">
    <property type="term" value="P:fungal-type cell wall organization"/>
    <property type="evidence" value="ECO:0007669"/>
    <property type="project" value="TreeGrafter"/>
</dbReference>
<keyword evidence="8 17" id="KW-0378">Hydrolase</keyword>
<keyword evidence="7 21" id="KW-0732">Signal</keyword>
<dbReference type="GO" id="GO:0016757">
    <property type="term" value="F:glycosyltransferase activity"/>
    <property type="evidence" value="ECO:0007669"/>
    <property type="project" value="UniProtKB-KW"/>
</dbReference>
<dbReference type="Proteomes" id="UP000034841">
    <property type="component" value="Unassembled WGS sequence"/>
</dbReference>
<evidence type="ECO:0000256" key="18">
    <source>
        <dbReference type="PIRSR" id="PIRSR037299-1"/>
    </source>
</evidence>
<dbReference type="CDD" id="cd02183">
    <property type="entry name" value="GH16_fungal_CRH1_transglycosylase"/>
    <property type="match status" value="1"/>
</dbReference>
<evidence type="ECO:0000256" key="20">
    <source>
        <dbReference type="SAM" id="Phobius"/>
    </source>
</evidence>
<evidence type="ECO:0000256" key="15">
    <source>
        <dbReference type="ARBA" id="ARBA00038074"/>
    </source>
</evidence>
<dbReference type="GO" id="GO:0009277">
    <property type="term" value="C:fungal-type cell wall"/>
    <property type="evidence" value="ECO:0007669"/>
    <property type="project" value="TreeGrafter"/>
</dbReference>
<evidence type="ECO:0000256" key="13">
    <source>
        <dbReference type="ARBA" id="ARBA00023295"/>
    </source>
</evidence>
<evidence type="ECO:0000256" key="5">
    <source>
        <dbReference type="ARBA" id="ARBA00022676"/>
    </source>
</evidence>
<evidence type="ECO:0000256" key="12">
    <source>
        <dbReference type="ARBA" id="ARBA00023288"/>
    </source>
</evidence>
<evidence type="ECO:0000313" key="23">
    <source>
        <dbReference type="EMBL" id="KKF92286.1"/>
    </source>
</evidence>
<dbReference type="PROSITE" id="PS51762">
    <property type="entry name" value="GH16_2"/>
    <property type="match status" value="1"/>
</dbReference>
<proteinExistence type="inferred from homology"/>
<evidence type="ECO:0000256" key="11">
    <source>
        <dbReference type="ARBA" id="ARBA00023180"/>
    </source>
</evidence>
<dbReference type="InterPro" id="IPR017168">
    <property type="entry name" value="CHR-like"/>
</dbReference>
<dbReference type="AlphaFoldDB" id="A0A0F8AWI4"/>
<keyword evidence="14" id="KW-0961">Cell wall biogenesis/degradation</keyword>
<feature type="active site" description="Proton donor" evidence="18">
    <location>
        <position position="124"/>
    </location>
</feature>
<comment type="similarity">
    <text evidence="15">Belongs to the glycosyl hydrolase 16 family. CRH1 subfamily.</text>
</comment>
<evidence type="ECO:0000256" key="16">
    <source>
        <dbReference type="ARBA" id="ARBA00093308"/>
    </source>
</evidence>
<dbReference type="FunFam" id="2.60.120.200:FF:000152">
    <property type="entry name" value="Cell wall glucanase"/>
    <property type="match status" value="1"/>
</dbReference>
<keyword evidence="4" id="KW-0336">GPI-anchor</keyword>
<evidence type="ECO:0000256" key="14">
    <source>
        <dbReference type="ARBA" id="ARBA00023316"/>
    </source>
</evidence>
<comment type="catalytic activity">
    <reaction evidence="1">
        <text>Random endo-hydrolysis of N-acetyl-beta-D-glucosaminide (1-&gt;4)-beta-linkages in chitin and chitodextrins.</text>
        <dbReference type="EC" id="3.2.1.14"/>
    </reaction>
</comment>
<evidence type="ECO:0000256" key="17">
    <source>
        <dbReference type="PIRNR" id="PIRNR037299"/>
    </source>
</evidence>
<evidence type="ECO:0000256" key="19">
    <source>
        <dbReference type="PIRSR" id="PIRSR037299-2"/>
    </source>
</evidence>
<dbReference type="Pfam" id="PF00722">
    <property type="entry name" value="Glyco_hydro_16"/>
    <property type="match status" value="1"/>
</dbReference>
<dbReference type="GO" id="GO:0005975">
    <property type="term" value="P:carbohydrate metabolic process"/>
    <property type="evidence" value="ECO:0007669"/>
    <property type="project" value="InterPro"/>
</dbReference>
<feature type="disulfide bond" evidence="19">
    <location>
        <begin position="29"/>
        <end position="36"/>
    </location>
</feature>
<evidence type="ECO:0000259" key="22">
    <source>
        <dbReference type="PROSITE" id="PS51762"/>
    </source>
</evidence>
<dbReference type="InterPro" id="IPR050546">
    <property type="entry name" value="Glycosyl_Hydrlase_16"/>
</dbReference>
<keyword evidence="6" id="KW-0808">Transferase</keyword>
<evidence type="ECO:0000256" key="3">
    <source>
        <dbReference type="ARBA" id="ARBA00004589"/>
    </source>
</evidence>
<dbReference type="PANTHER" id="PTHR10963:SF68">
    <property type="entry name" value="GLYCOSIDASE CRH1-RELATED"/>
    <property type="match status" value="1"/>
</dbReference>
<evidence type="ECO:0000256" key="2">
    <source>
        <dbReference type="ARBA" id="ARBA00004196"/>
    </source>
</evidence>
<keyword evidence="13 23" id="KW-0326">Glycosidase</keyword>
<evidence type="ECO:0000256" key="9">
    <source>
        <dbReference type="ARBA" id="ARBA00023136"/>
    </source>
</evidence>
<dbReference type="GO" id="GO:0008843">
    <property type="term" value="F:endochitinase activity"/>
    <property type="evidence" value="ECO:0007669"/>
    <property type="project" value="UniProtKB-EC"/>
</dbReference>
<accession>A0A0F8AWI4</accession>
<dbReference type="EMBL" id="LBBL01000467">
    <property type="protein sequence ID" value="KKF92286.1"/>
    <property type="molecule type" value="Genomic_DNA"/>
</dbReference>
<evidence type="ECO:0000256" key="8">
    <source>
        <dbReference type="ARBA" id="ARBA00022801"/>
    </source>
</evidence>
<keyword evidence="9 17" id="KW-0472">Membrane</keyword>
<organism evidence="23 24">
    <name type="scientific">Ceratocystis fimbriata f. sp. platani</name>
    <dbReference type="NCBI Taxonomy" id="88771"/>
    <lineage>
        <taxon>Eukaryota</taxon>
        <taxon>Fungi</taxon>
        <taxon>Dikarya</taxon>
        <taxon>Ascomycota</taxon>
        <taxon>Pezizomycotina</taxon>
        <taxon>Sordariomycetes</taxon>
        <taxon>Hypocreomycetidae</taxon>
        <taxon>Microascales</taxon>
        <taxon>Ceratocystidaceae</taxon>
        <taxon>Ceratocystis</taxon>
    </lineage>
</organism>
<comment type="subcellular location">
    <subcellularLocation>
        <location evidence="2">Cell envelope</location>
    </subcellularLocation>
    <subcellularLocation>
        <location evidence="3">Membrane</location>
        <topology evidence="3">Lipid-anchor</topology>
        <topology evidence="3">GPI-anchor</topology>
    </subcellularLocation>
</comment>
<dbReference type="InterPro" id="IPR000757">
    <property type="entry name" value="Beta-glucanase-like"/>
</dbReference>
<keyword evidence="5" id="KW-0328">Glycosyltransferase</keyword>
<evidence type="ECO:0000256" key="1">
    <source>
        <dbReference type="ARBA" id="ARBA00000822"/>
    </source>
</evidence>
<feature type="domain" description="GH16" evidence="22">
    <location>
        <begin position="23"/>
        <end position="230"/>
    </location>
</feature>
<evidence type="ECO:0000313" key="24">
    <source>
        <dbReference type="Proteomes" id="UP000034841"/>
    </source>
</evidence>
<gene>
    <name evidence="23" type="primary">crf1_5</name>
    <name evidence="23" type="ORF">CFO_g5359</name>
</gene>
<dbReference type="SUPFAM" id="SSF49899">
    <property type="entry name" value="Concanavalin A-like lectins/glucanases"/>
    <property type="match status" value="1"/>
</dbReference>
<dbReference type="PIRSF" id="PIRSF037299">
    <property type="entry name" value="Glycosidase_CRH1_prd"/>
    <property type="match status" value="1"/>
</dbReference>
<comment type="caution">
    <text evidence="23">The sequence shown here is derived from an EMBL/GenBank/DDBJ whole genome shotgun (WGS) entry which is preliminary data.</text>
</comment>
<sequence length="371" mass="39353">MHKMPSLMTGIAVLATSFSLAAAQTWTTCNPLKTNCPTDPALAMSIDVDFTKGAVNSFYAGGTPSYVKDGVEFSVTKSGDAPQLNSAFYIMFGRVEVTMKAAPGTGIVSSVVLQSDDLDEIDFEWLGGRPDEVQLNYFGKGIVSSYNRGTVSSVRDTQNSWHTYTIDWTSERIIWAVDGTQLRSLKYEDAETNQYPQTPMQVKFGSWSGGDPGNAAGTIAWAGGNTDYSKGPYTMMVKSILVADYSTGTAYNYTDNSGSWQSIQAIGGKVNGRLNDADKITITSTASSDEAVTATIPIGIATDSNTPTYTQTGWPWVAGASPTRGSIPAGWYMTPEGKIMRASAAALLRAPALMTVLGVGFGAVAVAGGFL</sequence>
<keyword evidence="20" id="KW-0812">Transmembrane</keyword>
<evidence type="ECO:0000256" key="6">
    <source>
        <dbReference type="ARBA" id="ARBA00022679"/>
    </source>
</evidence>
<evidence type="ECO:0000256" key="4">
    <source>
        <dbReference type="ARBA" id="ARBA00022622"/>
    </source>
</evidence>
<dbReference type="Gene3D" id="2.60.120.200">
    <property type="match status" value="1"/>
</dbReference>
<evidence type="ECO:0000256" key="10">
    <source>
        <dbReference type="ARBA" id="ARBA00023157"/>
    </source>
</evidence>
<keyword evidence="24" id="KW-1185">Reference proteome</keyword>
<keyword evidence="10 19" id="KW-1015">Disulfide bond</keyword>
<dbReference type="GO" id="GO:0098552">
    <property type="term" value="C:side of membrane"/>
    <property type="evidence" value="ECO:0007669"/>
    <property type="project" value="UniProtKB-KW"/>
</dbReference>
<evidence type="ECO:0000256" key="7">
    <source>
        <dbReference type="ARBA" id="ARBA00022729"/>
    </source>
</evidence>
<dbReference type="OrthoDB" id="4781at2759"/>
<evidence type="ECO:0000256" key="21">
    <source>
        <dbReference type="SAM" id="SignalP"/>
    </source>
</evidence>
<feature type="signal peptide" evidence="21">
    <location>
        <begin position="1"/>
        <end position="23"/>
    </location>
</feature>
<dbReference type="PANTHER" id="PTHR10963">
    <property type="entry name" value="GLYCOSYL HYDROLASE-RELATED"/>
    <property type="match status" value="1"/>
</dbReference>
<keyword evidence="12" id="KW-0449">Lipoprotein</keyword>
<keyword evidence="20" id="KW-1133">Transmembrane helix</keyword>
<reference evidence="23 24" key="1">
    <citation type="submission" date="2015-04" db="EMBL/GenBank/DDBJ databases">
        <title>Genome sequence of Ceratocystis platani, a major pathogen of plane trees.</title>
        <authorList>
            <person name="Belbahri L."/>
        </authorList>
    </citation>
    <scope>NUCLEOTIDE SEQUENCE [LARGE SCALE GENOMIC DNA]</scope>
    <source>
        <strain evidence="23 24">CFO</strain>
    </source>
</reference>
<keyword evidence="11" id="KW-0325">Glycoprotein</keyword>
<feature type="chain" id="PRO_5002527147" description="Crh-like protein" evidence="21">
    <location>
        <begin position="24"/>
        <end position="371"/>
    </location>
</feature>